<dbReference type="EMBL" id="LVXG01000027">
    <property type="protein sequence ID" value="OQP45898.1"/>
    <property type="molecule type" value="Genomic_DNA"/>
</dbReference>
<comment type="caution">
    <text evidence="1">The sequence shown here is derived from an EMBL/GenBank/DDBJ whole genome shotgun (WGS) entry which is preliminary data.</text>
</comment>
<reference evidence="2" key="1">
    <citation type="submission" date="2016-04" db="EMBL/GenBank/DDBJ databases">
        <authorList>
            <person name="Chen L."/>
            <person name="Zhuang W."/>
            <person name="Wang G."/>
        </authorList>
    </citation>
    <scope>NUCLEOTIDE SEQUENCE [LARGE SCALE GENOMIC DNA]</scope>
    <source>
        <strain evidence="2">17621</strain>
    </source>
</reference>
<proteinExistence type="predicted"/>
<keyword evidence="2" id="KW-1185">Reference proteome</keyword>
<dbReference type="RefSeq" id="WP_081202242.1">
    <property type="nucleotide sequence ID" value="NZ_FOCZ01000021.1"/>
</dbReference>
<organism evidence="1 2">
    <name type="scientific">Niastella yeongjuensis</name>
    <dbReference type="NCBI Taxonomy" id="354355"/>
    <lineage>
        <taxon>Bacteria</taxon>
        <taxon>Pseudomonadati</taxon>
        <taxon>Bacteroidota</taxon>
        <taxon>Chitinophagia</taxon>
        <taxon>Chitinophagales</taxon>
        <taxon>Chitinophagaceae</taxon>
        <taxon>Niastella</taxon>
    </lineage>
</organism>
<dbReference type="Proteomes" id="UP000192610">
    <property type="component" value="Unassembled WGS sequence"/>
</dbReference>
<accession>A0A1V9EID4</accession>
<name>A0A1V9EID4_9BACT</name>
<dbReference type="STRING" id="354355.SAMN05660816_06515"/>
<sequence length="100" mass="10965">MNKVTVSYGQTWLDIALQELGDMERAIELALLNDRAITDDLQAGVELMVPDFDSDKRDIVRLFGNSANKPASGDTFIAASPDSIGEGIEFWALENDFVVS</sequence>
<gene>
    <name evidence="1" type="ORF">A4H97_32165</name>
</gene>
<dbReference type="OrthoDB" id="1100373at2"/>
<protein>
    <submittedName>
        <fullName evidence="1">Uncharacterized protein</fullName>
    </submittedName>
</protein>
<dbReference type="AlphaFoldDB" id="A0A1V9EID4"/>
<evidence type="ECO:0000313" key="1">
    <source>
        <dbReference type="EMBL" id="OQP45898.1"/>
    </source>
</evidence>
<evidence type="ECO:0000313" key="2">
    <source>
        <dbReference type="Proteomes" id="UP000192610"/>
    </source>
</evidence>